<dbReference type="NCBIfam" id="TIGR03317">
    <property type="entry name" value="ygfZ_signature"/>
    <property type="match status" value="1"/>
</dbReference>
<dbReference type="PANTHER" id="PTHR22602:SF0">
    <property type="entry name" value="TRANSFERASE CAF17, MITOCHONDRIAL-RELATED"/>
    <property type="match status" value="1"/>
</dbReference>
<organism evidence="4 5">
    <name type="scientific">Dentiradicibacter hellwigii</name>
    <dbReference type="NCBI Taxonomy" id="3149053"/>
    <lineage>
        <taxon>Bacteria</taxon>
        <taxon>Pseudomonadati</taxon>
        <taxon>Pseudomonadota</taxon>
        <taxon>Betaproteobacteria</taxon>
        <taxon>Rhodocyclales</taxon>
        <taxon>Rhodocyclaceae</taxon>
        <taxon>Dentiradicibacter</taxon>
    </lineage>
</organism>
<evidence type="ECO:0000313" key="5">
    <source>
        <dbReference type="Proteomes" id="UP001574673"/>
    </source>
</evidence>
<dbReference type="InterPro" id="IPR006222">
    <property type="entry name" value="GCVT_N"/>
</dbReference>
<dbReference type="RefSeq" id="WP_418890737.1">
    <property type="nucleotide sequence ID" value="NZ_JBEUWX010000002.1"/>
</dbReference>
<dbReference type="Proteomes" id="UP001574673">
    <property type="component" value="Unassembled WGS sequence"/>
</dbReference>
<comment type="caution">
    <text evidence="4">The sequence shown here is derived from an EMBL/GenBank/DDBJ whole genome shotgun (WGS) entry which is preliminary data.</text>
</comment>
<dbReference type="EMBL" id="JBEUWX010000002">
    <property type="protein sequence ID" value="MFA9949624.1"/>
    <property type="molecule type" value="Genomic_DNA"/>
</dbReference>
<feature type="domain" description="GCVT N-terminal" evidence="3">
    <location>
        <begin position="52"/>
        <end position="175"/>
    </location>
</feature>
<sequence>MNTESLTKIPMNMTDNAPTDTQPNSEWLAFLRTRGARENGAQIADFGQPELADLTAARHGTLLVPLNHLALLDCTGEDVQSFLQNLTTNDVAHLPTDGAQHSAWCSPQGRMLASFILYRQGAGFRALLAADLCTATLTGLRKYILRAKVRLNALSGSHVLLGLAGMQAEAALHAAGLALPDRPMTTIAGTTATVIRLGDIDGTNSAHGSHDAADAKWPRCIIAAETTAAPALFDALAGSARPAGISAWQRLDVQTGVAWITAATRDAFVPQMLAFDKIGGVSFNKGCYPGQEIIARAHYLGKVKRSLYRLHSETPLSAGEAIYPTDSLEACGTVVQAAPDGQGLSGYIALAVIKDSVAQAAQSAAASLTTAAGKLIDVVETVVDESASA</sequence>
<evidence type="ECO:0000313" key="4">
    <source>
        <dbReference type="EMBL" id="MFA9949624.1"/>
    </source>
</evidence>
<gene>
    <name evidence="4" type="ORF">ABCS64_04650</name>
</gene>
<proteinExistence type="predicted"/>
<dbReference type="Gene3D" id="3.30.1360.120">
    <property type="entry name" value="Probable tRNA modification gtpase trme, domain 1"/>
    <property type="match status" value="1"/>
</dbReference>
<keyword evidence="1" id="KW-0809">Transit peptide</keyword>
<dbReference type="InterPro" id="IPR045179">
    <property type="entry name" value="YgfZ/GcvT"/>
</dbReference>
<protein>
    <submittedName>
        <fullName evidence="4">Folate-binding protein</fullName>
    </submittedName>
</protein>
<dbReference type="Pfam" id="PF01571">
    <property type="entry name" value="GCV_T"/>
    <property type="match status" value="1"/>
</dbReference>
<accession>A0ABV4UD94</accession>
<evidence type="ECO:0000256" key="2">
    <source>
        <dbReference type="SAM" id="MobiDB-lite"/>
    </source>
</evidence>
<name>A0ABV4UD94_9RHOO</name>
<feature type="region of interest" description="Disordered" evidence="2">
    <location>
        <begin position="1"/>
        <end position="23"/>
    </location>
</feature>
<dbReference type="PIRSF" id="PIRSF006487">
    <property type="entry name" value="GcvT"/>
    <property type="match status" value="1"/>
</dbReference>
<evidence type="ECO:0000259" key="3">
    <source>
        <dbReference type="Pfam" id="PF01571"/>
    </source>
</evidence>
<reference evidence="5" key="1">
    <citation type="submission" date="2024-06" db="EMBL/GenBank/DDBJ databases">
        <title>Radixoralia hellwigii gen. nov., sp nov., isolated from a root canal in the human oral cavity.</title>
        <authorList>
            <person name="Bartsch S."/>
            <person name="Wittmer A."/>
            <person name="Schulz A.-K."/>
            <person name="Neumann-Schaal M."/>
            <person name="Wolf J."/>
            <person name="Gronow S."/>
            <person name="Tennert C."/>
            <person name="Haecker G."/>
            <person name="Cieplik F."/>
            <person name="Al-Ahmad A."/>
        </authorList>
    </citation>
    <scope>NUCLEOTIDE SEQUENCE [LARGE SCALE GENOMIC DNA]</scope>
    <source>
        <strain evidence="5">Wk13</strain>
    </source>
</reference>
<keyword evidence="5" id="KW-1185">Reference proteome</keyword>
<feature type="compositionally biased region" description="Polar residues" evidence="2">
    <location>
        <begin position="13"/>
        <end position="23"/>
    </location>
</feature>
<evidence type="ECO:0000256" key="1">
    <source>
        <dbReference type="ARBA" id="ARBA00022946"/>
    </source>
</evidence>
<dbReference type="SUPFAM" id="SSF103025">
    <property type="entry name" value="Folate-binding domain"/>
    <property type="match status" value="1"/>
</dbReference>
<dbReference type="PANTHER" id="PTHR22602">
    <property type="entry name" value="TRANSFERASE CAF17, MITOCHONDRIAL-RELATED"/>
    <property type="match status" value="1"/>
</dbReference>
<dbReference type="InterPro" id="IPR017703">
    <property type="entry name" value="YgfZ/GCV_T_CS"/>
</dbReference>
<dbReference type="InterPro" id="IPR027266">
    <property type="entry name" value="TrmE/GcvT-like"/>
</dbReference>